<dbReference type="SUPFAM" id="SSF48576">
    <property type="entry name" value="Terpenoid synthases"/>
    <property type="match status" value="1"/>
</dbReference>
<organism evidence="7">
    <name type="scientific">uncultured bacterium EIL107F05</name>
    <dbReference type="NCBI Taxonomy" id="1768198"/>
    <lineage>
        <taxon>Bacteria</taxon>
        <taxon>environmental samples</taxon>
    </lineage>
</organism>
<name>A0A0U2X754_9BACT</name>
<evidence type="ECO:0000256" key="2">
    <source>
        <dbReference type="ARBA" id="ARBA00006706"/>
    </source>
</evidence>
<evidence type="ECO:0000256" key="1">
    <source>
        <dbReference type="ARBA" id="ARBA00001946"/>
    </source>
</evidence>
<keyword evidence="3 6" id="KW-0808">Transferase</keyword>
<evidence type="ECO:0000256" key="3">
    <source>
        <dbReference type="ARBA" id="ARBA00022679"/>
    </source>
</evidence>
<evidence type="ECO:0000256" key="5">
    <source>
        <dbReference type="ARBA" id="ARBA00022842"/>
    </source>
</evidence>
<evidence type="ECO:0000256" key="6">
    <source>
        <dbReference type="RuleBase" id="RU004466"/>
    </source>
</evidence>
<dbReference type="Pfam" id="PF00348">
    <property type="entry name" value="polyprenyl_synt"/>
    <property type="match status" value="1"/>
</dbReference>
<keyword evidence="4" id="KW-0479">Metal-binding</keyword>
<dbReference type="PANTHER" id="PTHR12001:SF85">
    <property type="entry name" value="SHORT CHAIN ISOPRENYL DIPHOSPHATE SYNTHASE"/>
    <property type="match status" value="1"/>
</dbReference>
<evidence type="ECO:0000256" key="4">
    <source>
        <dbReference type="ARBA" id="ARBA00022723"/>
    </source>
</evidence>
<accession>A0A0U2X754</accession>
<dbReference type="AlphaFoldDB" id="A0A0U2X754"/>
<dbReference type="PROSITE" id="PS00723">
    <property type="entry name" value="POLYPRENYL_SYNTHASE_1"/>
    <property type="match status" value="1"/>
</dbReference>
<dbReference type="GO" id="GO:0004659">
    <property type="term" value="F:prenyltransferase activity"/>
    <property type="evidence" value="ECO:0007669"/>
    <property type="project" value="InterPro"/>
</dbReference>
<dbReference type="GO" id="GO:0008299">
    <property type="term" value="P:isoprenoid biosynthetic process"/>
    <property type="evidence" value="ECO:0007669"/>
    <property type="project" value="InterPro"/>
</dbReference>
<reference evidence="7" key="1">
    <citation type="journal article" date="2016" name="ISME J.">
        <title>Functional metagenomic screen reveals new and diverse microbial rhodopsins.</title>
        <authorList>
            <person name="Pushkarev A."/>
            <person name="Beja O."/>
        </authorList>
    </citation>
    <scope>NUCLEOTIDE SEQUENCE</scope>
</reference>
<dbReference type="GO" id="GO:0046872">
    <property type="term" value="F:metal ion binding"/>
    <property type="evidence" value="ECO:0007669"/>
    <property type="project" value="UniProtKB-KW"/>
</dbReference>
<comment type="cofactor">
    <cofactor evidence="1">
        <name>Mg(2+)</name>
        <dbReference type="ChEBI" id="CHEBI:18420"/>
    </cofactor>
</comment>
<dbReference type="PANTHER" id="PTHR12001">
    <property type="entry name" value="GERANYLGERANYL PYROPHOSPHATE SYNTHASE"/>
    <property type="match status" value="1"/>
</dbReference>
<evidence type="ECO:0000313" key="7">
    <source>
        <dbReference type="EMBL" id="ALS56029.1"/>
    </source>
</evidence>
<dbReference type="InterPro" id="IPR000092">
    <property type="entry name" value="Polyprenyl_synt"/>
</dbReference>
<dbReference type="InterPro" id="IPR008949">
    <property type="entry name" value="Isoprenoid_synthase_dom_sf"/>
</dbReference>
<comment type="similarity">
    <text evidence="2 6">Belongs to the FPP/GGPP synthase family.</text>
</comment>
<dbReference type="Gene3D" id="1.10.600.10">
    <property type="entry name" value="Farnesyl Diphosphate Synthase"/>
    <property type="match status" value="1"/>
</dbReference>
<proteinExistence type="inferred from homology"/>
<sequence length="296" mass="32558">MGTFDFSLLQDDLVELEKKLRRYGSKPVRDEVSLNQLFVDHLASGGSRTRAVLALAAGHSQTLDQAARLSIATSVELLHQASLIHDDVQDEDSTRRGKAAVWTVAGKSSAICLGDDLIGAAFEELALLSKSHIHHLPRLVTMLSRGISVMAAGQTIDCQWTPNSHTTFEDYEQIVRHKSGPLLGLPIAMVLALANGSDEQVMRVLAGASSIGVAYQLADDLCDQVEDYNQRLNGYWVLAEKITDGSDPEVALRQRFDWHLEHARKSVKSLPQFCIDAFEVLIQALHEKYPTFKAAA</sequence>
<protein>
    <submittedName>
        <fullName evidence="7">Putative geranylgeranyl diphosphate synthase</fullName>
    </submittedName>
</protein>
<keyword evidence="5" id="KW-0460">Magnesium</keyword>
<dbReference type="EMBL" id="KT201085">
    <property type="protein sequence ID" value="ALS56029.1"/>
    <property type="molecule type" value="Genomic_DNA"/>
</dbReference>
<dbReference type="SFLD" id="SFLDS00005">
    <property type="entry name" value="Isoprenoid_Synthase_Type_I"/>
    <property type="match status" value="1"/>
</dbReference>
<dbReference type="InterPro" id="IPR033749">
    <property type="entry name" value="Polyprenyl_synt_CS"/>
</dbReference>